<evidence type="ECO:0000313" key="2">
    <source>
        <dbReference type="EMBL" id="QSZ30596.1"/>
    </source>
</evidence>
<dbReference type="EMBL" id="CP063406">
    <property type="protein sequence ID" value="QSZ30596.1"/>
    <property type="molecule type" value="Genomic_DNA"/>
</dbReference>
<protein>
    <submittedName>
        <fullName evidence="2">Uncharacterized protein</fullName>
    </submittedName>
</protein>
<accession>A0A8A3P5B4</accession>
<evidence type="ECO:0000313" key="3">
    <source>
        <dbReference type="Proteomes" id="UP000672032"/>
    </source>
</evidence>
<dbReference type="Proteomes" id="UP000672032">
    <property type="component" value="Chromosome 2"/>
</dbReference>
<feature type="region of interest" description="Disordered" evidence="1">
    <location>
        <begin position="1"/>
        <end position="22"/>
    </location>
</feature>
<name>A0A8A3P5B4_9HELO</name>
<reference evidence="2" key="1">
    <citation type="submission" date="2020-10" db="EMBL/GenBank/DDBJ databases">
        <title>Genome Sequence of Monilinia vaccinii-corymbosi Sheds Light on Mummy Berry Disease Infection of Blueberry and Mating Type.</title>
        <authorList>
            <person name="Yow A.G."/>
            <person name="Zhang Y."/>
            <person name="Bansal K."/>
            <person name="Eacker S.M."/>
            <person name="Sullivan S."/>
            <person name="Liachko I."/>
            <person name="Cubeta M.A."/>
            <person name="Rollins J.A."/>
            <person name="Ashrafi H."/>
        </authorList>
    </citation>
    <scope>NUCLEOTIDE SEQUENCE</scope>
    <source>
        <strain evidence="2">RL-1</strain>
    </source>
</reference>
<dbReference type="AlphaFoldDB" id="A0A8A3P5B4"/>
<sequence length="250" mass="28013">MFRPSQKHILTEDTDRRTSRRKTAPPFSLYLSIQWLKSKKPHMNRLHENNSSVPLSDTCIVVLGFSKTTIIIDRSQCHVDIKPPIQGLRLHQGLACTSSEDRSIEPTRTEDIPLKYMIISPCFLSTVGSPANLSPKLYQTNDSQWLIKLQATGFKIAITSALHNAIFDPTALQGEAGVSGSSGLLLYDKQQSVASMDFEDSDVETSCIPIKLLSRRTQRNRQPTAKMKLGEHGYMLDLSSFSLSFQPKFT</sequence>
<evidence type="ECO:0000256" key="1">
    <source>
        <dbReference type="SAM" id="MobiDB-lite"/>
    </source>
</evidence>
<keyword evidence="3" id="KW-1185">Reference proteome</keyword>
<proteinExistence type="predicted"/>
<organism evidence="2 3">
    <name type="scientific">Monilinia vaccinii-corymbosi</name>
    <dbReference type="NCBI Taxonomy" id="61207"/>
    <lineage>
        <taxon>Eukaryota</taxon>
        <taxon>Fungi</taxon>
        <taxon>Dikarya</taxon>
        <taxon>Ascomycota</taxon>
        <taxon>Pezizomycotina</taxon>
        <taxon>Leotiomycetes</taxon>
        <taxon>Helotiales</taxon>
        <taxon>Sclerotiniaceae</taxon>
        <taxon>Monilinia</taxon>
    </lineage>
</organism>
<gene>
    <name evidence="2" type="ORF">DSL72_000153</name>
</gene>